<dbReference type="PANTHER" id="PTHR31005:SF8">
    <property type="entry name" value="DUF4139 DOMAIN-CONTAINING PROTEIN"/>
    <property type="match status" value="1"/>
</dbReference>
<sequence length="562" mass="63504">MHSLPFLHLFGKKTNMKNILLSLMVLLLSGTLWANMPLAELDSEIRSVTIFRSGAQIFRSGEGQVPAGQSILKFTGLSPYVNAASVQFSATGDFTILSVNFQQNFINPLENNEEVNDLKTQLEALDEQLRKLEIEQEVLKEEEALILANKQIGSQQNGVQLQDLQAIAEYYRTRLKAIKLELFDLRSEAKQLTEEKNKIAKQIGQMTRENPNRASGEIWIKVTADRPVTSKFQLSYMVSRAGWKPAYDVRVADVGEDVLLDLKGNVFQSTGEDWRGVSLSLSTGVPTESGVKPELQPWWLAPYQPVVYQSGARERRLDGYALKDKMEMEDATEMAAPPPPPPPPPPAPEADYAAVEQFERTTTREYRISLPYDIPSDGNPYTVAIEKYELPAEYQYYVAPKLDKDVFLTAKVGGWEEYNLLSGPANLFFEGSYLGNTYLDVNQTTDTLELSLGRDKGIIVSREKDEQFKDKQFIGNKVTQNIGWKIELRNTKSKVVRIVIEDQFPISTNEDIEIDLDSPRGATVNREKGTLTWQINLVPGQSETLRFRYEVKYPKKMGLILE</sequence>
<dbReference type="InterPro" id="IPR011935">
    <property type="entry name" value="CHP02231"/>
</dbReference>
<evidence type="ECO:0000259" key="2">
    <source>
        <dbReference type="Pfam" id="PF13598"/>
    </source>
</evidence>
<dbReference type="Pfam" id="PF13598">
    <property type="entry name" value="DUF4139"/>
    <property type="match status" value="1"/>
</dbReference>
<protein>
    <recommendedName>
        <fullName evidence="6">Mucoidy inhibitor MuiA family protein</fullName>
    </recommendedName>
</protein>
<dbReference type="EMBL" id="PDUD01000009">
    <property type="protein sequence ID" value="PHN07605.1"/>
    <property type="molecule type" value="Genomic_DNA"/>
</dbReference>
<gene>
    <name evidence="4" type="ORF">CRP01_05755</name>
</gene>
<accession>A0A2D0NGI9</accession>
<dbReference type="AlphaFoldDB" id="A0A2D0NGI9"/>
<feature type="coiled-coil region" evidence="1">
    <location>
        <begin position="175"/>
        <end position="209"/>
    </location>
</feature>
<reference evidence="4 5" key="1">
    <citation type="submission" date="2017-10" db="EMBL/GenBank/DDBJ databases">
        <title>The draft genome sequence of Lewinella nigricans NBRC 102662.</title>
        <authorList>
            <person name="Wang K."/>
        </authorList>
    </citation>
    <scope>NUCLEOTIDE SEQUENCE [LARGE SCALE GENOMIC DNA]</scope>
    <source>
        <strain evidence="4 5">NBRC 102662</strain>
    </source>
</reference>
<dbReference type="Proteomes" id="UP000223913">
    <property type="component" value="Unassembled WGS sequence"/>
</dbReference>
<dbReference type="SUPFAM" id="SSF101447">
    <property type="entry name" value="Formin homology 2 domain (FH2 domain)"/>
    <property type="match status" value="1"/>
</dbReference>
<dbReference type="NCBIfam" id="TIGR02231">
    <property type="entry name" value="mucoidy inhibitor MuiA family protein"/>
    <property type="match status" value="1"/>
</dbReference>
<feature type="domain" description="DUF4139" evidence="2">
    <location>
        <begin position="233"/>
        <end position="555"/>
    </location>
</feature>
<feature type="domain" description="DUF4140" evidence="3">
    <location>
        <begin position="48"/>
        <end position="145"/>
    </location>
</feature>
<feature type="coiled-coil region" evidence="1">
    <location>
        <begin position="115"/>
        <end position="145"/>
    </location>
</feature>
<comment type="caution">
    <text evidence="4">The sequence shown here is derived from an EMBL/GenBank/DDBJ whole genome shotgun (WGS) entry which is preliminary data.</text>
</comment>
<evidence type="ECO:0008006" key="6">
    <source>
        <dbReference type="Google" id="ProtNLM"/>
    </source>
</evidence>
<dbReference type="InterPro" id="IPR025554">
    <property type="entry name" value="DUF4140"/>
</dbReference>
<dbReference type="Pfam" id="PF13600">
    <property type="entry name" value="DUF4140"/>
    <property type="match status" value="1"/>
</dbReference>
<dbReference type="OrthoDB" id="634585at2"/>
<keyword evidence="5" id="KW-1185">Reference proteome</keyword>
<dbReference type="InterPro" id="IPR037291">
    <property type="entry name" value="DUF4139"/>
</dbReference>
<proteinExistence type="predicted"/>
<evidence type="ECO:0000313" key="5">
    <source>
        <dbReference type="Proteomes" id="UP000223913"/>
    </source>
</evidence>
<evidence type="ECO:0000259" key="3">
    <source>
        <dbReference type="Pfam" id="PF13600"/>
    </source>
</evidence>
<organism evidence="4 5">
    <name type="scientific">Flavilitoribacter nigricans (strain ATCC 23147 / DSM 23189 / NBRC 102662 / NCIMB 1420 / SS-2)</name>
    <name type="common">Lewinella nigricans</name>
    <dbReference type="NCBI Taxonomy" id="1122177"/>
    <lineage>
        <taxon>Bacteria</taxon>
        <taxon>Pseudomonadati</taxon>
        <taxon>Bacteroidota</taxon>
        <taxon>Saprospiria</taxon>
        <taxon>Saprospirales</taxon>
        <taxon>Lewinellaceae</taxon>
        <taxon>Flavilitoribacter</taxon>
    </lineage>
</organism>
<name>A0A2D0NGI9_FLAN2</name>
<evidence type="ECO:0000256" key="1">
    <source>
        <dbReference type="SAM" id="Coils"/>
    </source>
</evidence>
<evidence type="ECO:0000313" key="4">
    <source>
        <dbReference type="EMBL" id="PHN07605.1"/>
    </source>
</evidence>
<keyword evidence="1" id="KW-0175">Coiled coil</keyword>
<dbReference type="PANTHER" id="PTHR31005">
    <property type="entry name" value="DUF4139 DOMAIN-CONTAINING PROTEIN"/>
    <property type="match status" value="1"/>
</dbReference>